<dbReference type="PANTHER" id="PTHR23416:SF23">
    <property type="entry name" value="ACETYLTRANSFERASE C18B11.09C-RELATED"/>
    <property type="match status" value="1"/>
</dbReference>
<dbReference type="Pfam" id="PF00132">
    <property type="entry name" value="Hexapep"/>
    <property type="match status" value="1"/>
</dbReference>
<dbReference type="PANTHER" id="PTHR23416">
    <property type="entry name" value="SIALIC ACID SYNTHASE-RELATED"/>
    <property type="match status" value="1"/>
</dbReference>
<sequence length="183" mass="19751">MNEKQKMQLADNVTLFDANDKGLVKERRYAKHLCMQINNTQPDTPERSQLLKQLFGRIDLHIEAPFFVDYGYHLKVGKGFFANHGCTILDSAPVTIGDNCLLAPNVTLSTANHPLDRVQRAQGLETCGPITIGNDVWLGAGVTVLSDVTIGDNVVVAAGAVVTKDVAANCVVAGVPAKVIRQL</sequence>
<evidence type="ECO:0000256" key="1">
    <source>
        <dbReference type="ARBA" id="ARBA00007274"/>
    </source>
</evidence>
<dbReference type="InterPro" id="IPR024688">
    <property type="entry name" value="Mac_dom"/>
</dbReference>
<accession>A0ABN8DNU7</accession>
<dbReference type="Pfam" id="PF12464">
    <property type="entry name" value="Mac"/>
    <property type="match status" value="1"/>
</dbReference>
<name>A0ABN8DNU7_9VIBR</name>
<reference evidence="6" key="1">
    <citation type="submission" date="2021-12" db="EMBL/GenBank/DDBJ databases">
        <authorList>
            <person name="Rodrigo-Torres L."/>
            <person name="Arahal R. D."/>
            <person name="Lucena T."/>
        </authorList>
    </citation>
    <scope>NUCLEOTIDE SEQUENCE</scope>
    <source>
        <strain evidence="6">CECT 8226</strain>
    </source>
</reference>
<dbReference type="GO" id="GO:0008925">
    <property type="term" value="F:maltose O-acetyltransferase activity"/>
    <property type="evidence" value="ECO:0007669"/>
    <property type="project" value="UniProtKB-EC"/>
</dbReference>
<comment type="similarity">
    <text evidence="1">Belongs to the transferase hexapeptide repeat family.</text>
</comment>
<dbReference type="EMBL" id="CAKLCM010000003">
    <property type="protein sequence ID" value="CAH0529197.1"/>
    <property type="molecule type" value="Genomic_DNA"/>
</dbReference>
<protein>
    <submittedName>
        <fullName evidence="6">Maltose O-acetyltransferase</fullName>
        <ecNumber evidence="6">2.3.1.79</ecNumber>
    </submittedName>
</protein>
<dbReference type="InterPro" id="IPR001451">
    <property type="entry name" value="Hexapep"/>
</dbReference>
<organism evidence="6 7">
    <name type="scientific">Vibrio hippocampi</name>
    <dbReference type="NCBI Taxonomy" id="654686"/>
    <lineage>
        <taxon>Bacteria</taxon>
        <taxon>Pseudomonadati</taxon>
        <taxon>Pseudomonadota</taxon>
        <taxon>Gammaproteobacteria</taxon>
        <taxon>Vibrionales</taxon>
        <taxon>Vibrionaceae</taxon>
        <taxon>Vibrio</taxon>
    </lineage>
</organism>
<dbReference type="PROSITE" id="PS00101">
    <property type="entry name" value="HEXAPEP_TRANSFERASES"/>
    <property type="match status" value="1"/>
</dbReference>
<dbReference type="InterPro" id="IPR011004">
    <property type="entry name" value="Trimer_LpxA-like_sf"/>
</dbReference>
<dbReference type="EC" id="2.3.1.79" evidence="6"/>
<dbReference type="Gene3D" id="2.160.10.10">
    <property type="entry name" value="Hexapeptide repeat proteins"/>
    <property type="match status" value="1"/>
</dbReference>
<dbReference type="Proteomes" id="UP000838160">
    <property type="component" value="Unassembled WGS sequence"/>
</dbReference>
<keyword evidence="4 6" id="KW-0012">Acyltransferase</keyword>
<dbReference type="SMART" id="SM01266">
    <property type="entry name" value="Mac"/>
    <property type="match status" value="1"/>
</dbReference>
<evidence type="ECO:0000256" key="3">
    <source>
        <dbReference type="ARBA" id="ARBA00022737"/>
    </source>
</evidence>
<dbReference type="CDD" id="cd03357">
    <property type="entry name" value="LbH_MAT_GAT"/>
    <property type="match status" value="1"/>
</dbReference>
<evidence type="ECO:0000313" key="7">
    <source>
        <dbReference type="Proteomes" id="UP000838160"/>
    </source>
</evidence>
<evidence type="ECO:0000313" key="6">
    <source>
        <dbReference type="EMBL" id="CAH0529197.1"/>
    </source>
</evidence>
<dbReference type="Pfam" id="PF14602">
    <property type="entry name" value="Hexapep_2"/>
    <property type="match status" value="1"/>
</dbReference>
<dbReference type="SUPFAM" id="SSF51161">
    <property type="entry name" value="Trimeric LpxA-like enzymes"/>
    <property type="match status" value="1"/>
</dbReference>
<feature type="domain" description="Maltose/galactoside acetyltransferase" evidence="5">
    <location>
        <begin position="4"/>
        <end position="60"/>
    </location>
</feature>
<keyword evidence="3" id="KW-0677">Repeat</keyword>
<dbReference type="InterPro" id="IPR018357">
    <property type="entry name" value="Hexapep_transf_CS"/>
</dbReference>
<dbReference type="RefSeq" id="WP_237485951.1">
    <property type="nucleotide sequence ID" value="NZ_CAKLCM010000003.1"/>
</dbReference>
<evidence type="ECO:0000256" key="2">
    <source>
        <dbReference type="ARBA" id="ARBA00022679"/>
    </source>
</evidence>
<comment type="caution">
    <text evidence="6">The sequence shown here is derived from an EMBL/GenBank/DDBJ whole genome shotgun (WGS) entry which is preliminary data.</text>
</comment>
<gene>
    <name evidence="6" type="primary">maa</name>
    <name evidence="6" type="ORF">VHP8226_03099</name>
</gene>
<keyword evidence="2 6" id="KW-0808">Transferase</keyword>
<proteinExistence type="inferred from homology"/>
<evidence type="ECO:0000256" key="4">
    <source>
        <dbReference type="ARBA" id="ARBA00023315"/>
    </source>
</evidence>
<keyword evidence="7" id="KW-1185">Reference proteome</keyword>
<evidence type="ECO:0000259" key="5">
    <source>
        <dbReference type="SMART" id="SM01266"/>
    </source>
</evidence>
<dbReference type="InterPro" id="IPR051159">
    <property type="entry name" value="Hexapeptide_acetyltransf"/>
</dbReference>